<dbReference type="PANTHER" id="PTHR43436">
    <property type="entry name" value="ARAC-FAMILY TRANSCRIPTIONAL REGULATOR"/>
    <property type="match status" value="1"/>
</dbReference>
<reference evidence="5 6" key="1">
    <citation type="submission" date="2015-03" db="EMBL/GenBank/DDBJ databases">
        <title>Draft genome sequence of Luteibacter yeojuensis strain SU11.</title>
        <authorList>
            <person name="Sulaiman J."/>
            <person name="Priya K."/>
            <person name="Chan K.-G."/>
        </authorList>
    </citation>
    <scope>NUCLEOTIDE SEQUENCE [LARGE SCALE GENOMIC DNA]</scope>
    <source>
        <strain evidence="5 6">SU11</strain>
    </source>
</reference>
<accession>A0A0F3L056</accession>
<evidence type="ECO:0000256" key="2">
    <source>
        <dbReference type="ARBA" id="ARBA00023125"/>
    </source>
</evidence>
<evidence type="ECO:0000313" key="6">
    <source>
        <dbReference type="Proteomes" id="UP000033651"/>
    </source>
</evidence>
<dbReference type="Pfam" id="PF12852">
    <property type="entry name" value="Cupin_6"/>
    <property type="match status" value="1"/>
</dbReference>
<gene>
    <name evidence="5" type="ORF">VI08_07010</name>
</gene>
<evidence type="ECO:0000313" key="5">
    <source>
        <dbReference type="EMBL" id="KJV35739.1"/>
    </source>
</evidence>
<dbReference type="EMBL" id="JZRB01000014">
    <property type="protein sequence ID" value="KJV35739.1"/>
    <property type="molecule type" value="Genomic_DNA"/>
</dbReference>
<dbReference type="PANTHER" id="PTHR43436:SF2">
    <property type="entry name" value="ARAC_XYLS FAMILY TRANSCRIPTIONAL REGULATOR"/>
    <property type="match status" value="1"/>
</dbReference>
<organism evidence="5 6">
    <name type="scientific">Luteibacter yeojuensis</name>
    <dbReference type="NCBI Taxonomy" id="345309"/>
    <lineage>
        <taxon>Bacteria</taxon>
        <taxon>Pseudomonadati</taxon>
        <taxon>Pseudomonadota</taxon>
        <taxon>Gammaproteobacteria</taxon>
        <taxon>Lysobacterales</taxon>
        <taxon>Rhodanobacteraceae</taxon>
        <taxon>Luteibacter</taxon>
    </lineage>
</organism>
<evidence type="ECO:0000256" key="1">
    <source>
        <dbReference type="ARBA" id="ARBA00023015"/>
    </source>
</evidence>
<keyword evidence="1" id="KW-0805">Transcription regulation</keyword>
<dbReference type="InterPro" id="IPR018062">
    <property type="entry name" value="HTH_AraC-typ_CS"/>
</dbReference>
<keyword evidence="6" id="KW-1185">Reference proteome</keyword>
<name>A0A0F3L056_9GAMM</name>
<sequence>MTDPFAEVVTLLQPVMRFSKVVAASGRWRVDRPATGEPFYCAVLEGTTRLAVPGSEALVVEAGDFVLVPAAFDIHFTSIDPPDDNAETAVTVVDGRARIGPPEDPVDYRALIGHCTFASPDAALLVSLLPDVLHVRGEPRLAALVGMVGEESRSERPARDVVLERLLEVLFIDALRSAGTEAPVGLVRGLADARLASSLRRIHEKPAEPWTIARMAKEAALSRSAFFERFSRVVGVAPMEYLLTWRMALARQLLKRANAGVASVAEQVGYGSASAFSVAFARHVGQPPARYARAAG</sequence>
<protein>
    <submittedName>
        <fullName evidence="5">AraC family transcriptional regulator</fullName>
    </submittedName>
</protein>
<dbReference type="Gene3D" id="1.10.10.60">
    <property type="entry name" value="Homeodomain-like"/>
    <property type="match status" value="2"/>
</dbReference>
<keyword evidence="3" id="KW-0804">Transcription</keyword>
<dbReference type="AlphaFoldDB" id="A0A0F3L056"/>
<dbReference type="RefSeq" id="WP_045828836.1">
    <property type="nucleotide sequence ID" value="NZ_JZRB01000014.1"/>
</dbReference>
<evidence type="ECO:0000259" key="4">
    <source>
        <dbReference type="PROSITE" id="PS01124"/>
    </source>
</evidence>
<dbReference type="Proteomes" id="UP000033651">
    <property type="component" value="Unassembled WGS sequence"/>
</dbReference>
<dbReference type="InterPro" id="IPR009057">
    <property type="entry name" value="Homeodomain-like_sf"/>
</dbReference>
<dbReference type="GO" id="GO:0003700">
    <property type="term" value="F:DNA-binding transcription factor activity"/>
    <property type="evidence" value="ECO:0007669"/>
    <property type="project" value="InterPro"/>
</dbReference>
<dbReference type="PROSITE" id="PS01124">
    <property type="entry name" value="HTH_ARAC_FAMILY_2"/>
    <property type="match status" value="1"/>
</dbReference>
<dbReference type="SMART" id="SM00342">
    <property type="entry name" value="HTH_ARAC"/>
    <property type="match status" value="1"/>
</dbReference>
<feature type="domain" description="HTH araC/xylS-type" evidence="4">
    <location>
        <begin position="196"/>
        <end position="294"/>
    </location>
</feature>
<dbReference type="PATRIC" id="fig|345309.4.peg.606"/>
<dbReference type="Pfam" id="PF12833">
    <property type="entry name" value="HTH_18"/>
    <property type="match status" value="1"/>
</dbReference>
<dbReference type="GO" id="GO:0043565">
    <property type="term" value="F:sequence-specific DNA binding"/>
    <property type="evidence" value="ECO:0007669"/>
    <property type="project" value="InterPro"/>
</dbReference>
<dbReference type="SUPFAM" id="SSF46689">
    <property type="entry name" value="Homeodomain-like"/>
    <property type="match status" value="2"/>
</dbReference>
<proteinExistence type="predicted"/>
<comment type="caution">
    <text evidence="5">The sequence shown here is derived from an EMBL/GenBank/DDBJ whole genome shotgun (WGS) entry which is preliminary data.</text>
</comment>
<dbReference type="InterPro" id="IPR018060">
    <property type="entry name" value="HTH_AraC"/>
</dbReference>
<keyword evidence="2" id="KW-0238">DNA-binding</keyword>
<dbReference type="OrthoDB" id="9783876at2"/>
<dbReference type="PROSITE" id="PS00041">
    <property type="entry name" value="HTH_ARAC_FAMILY_1"/>
    <property type="match status" value="1"/>
</dbReference>
<dbReference type="InterPro" id="IPR032783">
    <property type="entry name" value="AraC_lig"/>
</dbReference>
<evidence type="ECO:0000256" key="3">
    <source>
        <dbReference type="ARBA" id="ARBA00023163"/>
    </source>
</evidence>